<protein>
    <submittedName>
        <fullName evidence="1">Uncharacterized protein</fullName>
    </submittedName>
</protein>
<dbReference type="AlphaFoldDB" id="A0A5C5Z1V3"/>
<reference evidence="1 2" key="1">
    <citation type="submission" date="2019-02" db="EMBL/GenBank/DDBJ databases">
        <title>Deep-cultivation of Planctomycetes and their phenomic and genomic characterization uncovers novel biology.</title>
        <authorList>
            <person name="Wiegand S."/>
            <person name="Jogler M."/>
            <person name="Boedeker C."/>
            <person name="Pinto D."/>
            <person name="Vollmers J."/>
            <person name="Rivas-Marin E."/>
            <person name="Kohn T."/>
            <person name="Peeters S.H."/>
            <person name="Heuer A."/>
            <person name="Rast P."/>
            <person name="Oberbeckmann S."/>
            <person name="Bunk B."/>
            <person name="Jeske O."/>
            <person name="Meyerdierks A."/>
            <person name="Storesund J.E."/>
            <person name="Kallscheuer N."/>
            <person name="Luecker S."/>
            <person name="Lage O.M."/>
            <person name="Pohl T."/>
            <person name="Merkel B.J."/>
            <person name="Hornburger P."/>
            <person name="Mueller R.-W."/>
            <person name="Bruemmer F."/>
            <person name="Labrenz M."/>
            <person name="Spormann A.M."/>
            <person name="Op Den Camp H."/>
            <person name="Overmann J."/>
            <person name="Amann R."/>
            <person name="Jetten M.S.M."/>
            <person name="Mascher T."/>
            <person name="Medema M.H."/>
            <person name="Devos D.P."/>
            <person name="Kaster A.-K."/>
            <person name="Ovreas L."/>
            <person name="Rohde M."/>
            <person name="Galperin M.Y."/>
            <person name="Jogler C."/>
        </authorList>
    </citation>
    <scope>NUCLEOTIDE SEQUENCE [LARGE SCALE GENOMIC DNA]</scope>
    <source>
        <strain evidence="1 2">CA13</strain>
    </source>
</reference>
<dbReference type="OrthoDB" id="285475at2"/>
<dbReference type="RefSeq" id="WP_146397251.1">
    <property type="nucleotide sequence ID" value="NZ_SJPJ01000001.1"/>
</dbReference>
<evidence type="ECO:0000313" key="2">
    <source>
        <dbReference type="Proteomes" id="UP000315010"/>
    </source>
</evidence>
<dbReference type="Proteomes" id="UP000315010">
    <property type="component" value="Unassembled WGS sequence"/>
</dbReference>
<gene>
    <name evidence="1" type="ORF">CA13_28100</name>
</gene>
<proteinExistence type="predicted"/>
<comment type="caution">
    <text evidence="1">The sequence shown here is derived from an EMBL/GenBank/DDBJ whole genome shotgun (WGS) entry which is preliminary data.</text>
</comment>
<sequence>MPSESLTINRKFHVAKKRDGRKHLQNGVAPSTPTGRVPRITRLLALAHRCHRLIQDGTIINQSELAHYGQISTTRMTQIMWMDNLAPDIQEEILFLPNTVKGRDPIKEADVRPIAKTLDWKRQRAMWRRVNQANVSRVNMH</sequence>
<organism evidence="1 2">
    <name type="scientific">Novipirellula herctigrandis</name>
    <dbReference type="NCBI Taxonomy" id="2527986"/>
    <lineage>
        <taxon>Bacteria</taxon>
        <taxon>Pseudomonadati</taxon>
        <taxon>Planctomycetota</taxon>
        <taxon>Planctomycetia</taxon>
        <taxon>Pirellulales</taxon>
        <taxon>Pirellulaceae</taxon>
        <taxon>Novipirellula</taxon>
    </lineage>
</organism>
<evidence type="ECO:0000313" key="1">
    <source>
        <dbReference type="EMBL" id="TWT81358.1"/>
    </source>
</evidence>
<accession>A0A5C5Z1V3</accession>
<dbReference type="EMBL" id="SJPJ01000001">
    <property type="protein sequence ID" value="TWT81358.1"/>
    <property type="molecule type" value="Genomic_DNA"/>
</dbReference>
<name>A0A5C5Z1V3_9BACT</name>
<keyword evidence="2" id="KW-1185">Reference proteome</keyword>